<proteinExistence type="predicted"/>
<accession>A0A2P2NDP6</accession>
<evidence type="ECO:0000313" key="1">
    <source>
        <dbReference type="EMBL" id="MBX40595.1"/>
    </source>
</evidence>
<name>A0A2P2NDP6_RHIMU</name>
<organism evidence="1">
    <name type="scientific">Rhizophora mucronata</name>
    <name type="common">Asiatic mangrove</name>
    <dbReference type="NCBI Taxonomy" id="61149"/>
    <lineage>
        <taxon>Eukaryota</taxon>
        <taxon>Viridiplantae</taxon>
        <taxon>Streptophyta</taxon>
        <taxon>Embryophyta</taxon>
        <taxon>Tracheophyta</taxon>
        <taxon>Spermatophyta</taxon>
        <taxon>Magnoliopsida</taxon>
        <taxon>eudicotyledons</taxon>
        <taxon>Gunneridae</taxon>
        <taxon>Pentapetalae</taxon>
        <taxon>rosids</taxon>
        <taxon>fabids</taxon>
        <taxon>Malpighiales</taxon>
        <taxon>Rhizophoraceae</taxon>
        <taxon>Rhizophora</taxon>
    </lineage>
</organism>
<dbReference type="EMBL" id="GGEC01060111">
    <property type="protein sequence ID" value="MBX40595.1"/>
    <property type="molecule type" value="Transcribed_RNA"/>
</dbReference>
<sequence length="33" mass="4011">MKLKLFAAVCIWLVSDGVFFQFQYRIEERTWGQ</sequence>
<reference evidence="1" key="1">
    <citation type="submission" date="2018-02" db="EMBL/GenBank/DDBJ databases">
        <title>Rhizophora mucronata_Transcriptome.</title>
        <authorList>
            <person name="Meera S.P."/>
            <person name="Sreeshan A."/>
            <person name="Augustine A."/>
        </authorList>
    </citation>
    <scope>NUCLEOTIDE SEQUENCE</scope>
    <source>
        <tissue evidence="1">Leaf</tissue>
    </source>
</reference>
<protein>
    <submittedName>
        <fullName evidence="1">Uncharacterized protein</fullName>
    </submittedName>
</protein>
<dbReference type="AlphaFoldDB" id="A0A2P2NDP6"/>